<organism evidence="1">
    <name type="scientific">Acinetobacter baumannii</name>
    <dbReference type="NCBI Taxonomy" id="470"/>
    <lineage>
        <taxon>Bacteria</taxon>
        <taxon>Pseudomonadati</taxon>
        <taxon>Pseudomonadota</taxon>
        <taxon>Gammaproteobacteria</taxon>
        <taxon>Moraxellales</taxon>
        <taxon>Moraxellaceae</taxon>
        <taxon>Acinetobacter</taxon>
        <taxon>Acinetobacter calcoaceticus/baumannii complex</taxon>
    </lineage>
</organism>
<reference evidence="1" key="1">
    <citation type="submission" date="2018-01" db="EMBL/GenBank/DDBJ databases">
        <title>Structure and gene cluster of the K54 capsular polysaccharide of Acinetobacter baumannii RCH52 containing 5,7-di-N-acetyllegionaminic acid.</title>
        <authorList>
            <person name="Kasimova A.A."/>
            <person name="Kenyon J.J."/>
            <person name="Shashkov A.S."/>
            <person name="Shneider M.M."/>
            <person name="Arbatsky N.P."/>
            <person name="Popova A.V."/>
            <person name="Miroshnikov K.V."/>
            <person name="Hall R.M."/>
            <person name="Knirel Y.A."/>
        </authorList>
    </citation>
    <scope>NUCLEOTIDE SEQUENCE</scope>
    <source>
        <strain evidence="1">RCH52</strain>
    </source>
</reference>
<name>A0A2S1WLP7_ACIBA</name>
<accession>A0A2S1WLP7</accession>
<evidence type="ECO:0000313" key="1">
    <source>
        <dbReference type="EMBL" id="AWJ68081.1"/>
    </source>
</evidence>
<protein>
    <submittedName>
        <fullName evidence="1">Gtr109</fullName>
    </submittedName>
</protein>
<dbReference type="InterPro" id="IPR012477">
    <property type="entry name" value="Glyco_transf_52"/>
</dbReference>
<proteinExistence type="predicted"/>
<sequence length="322" mass="38375">MEHRQKSLIMCVTPLQILIAEKIIQSRPAEDFDVIIFALENNPKFNYYAEKLKKYAKAYWYSYIVYKSSIYNLINFLKFICQFNLNGFNKKYDNYYLSSIDSRYFQYILSRKTNSSSVFTFDDGTANIVKTSIYYMKNKNDENKNKLFRMLGIKYFQDDIKSMSKLHYTIYPDFENITSYTQEIKLFDVEDSCNERKKILNIFLGQPYEQLSNHINLAKIKELLEKLNINSYFPHPREKNTPDNIEVIYTNKIFEDYIINFLNKNKDTHINIYTLMSSAALNVNSIDGLNVFFVRDDKILEKYSDFFKLLEYNGINIISYEL</sequence>
<dbReference type="RefSeq" id="WP_151438343.1">
    <property type="nucleotide sequence ID" value="NZ_CP084297.1"/>
</dbReference>
<dbReference type="AlphaFoldDB" id="A0A2S1WLP7"/>
<gene>
    <name evidence="1" type="primary">gtr109</name>
</gene>
<dbReference type="Gene3D" id="3.30.370.20">
    <property type="match status" value="1"/>
</dbReference>
<dbReference type="Pfam" id="PF07922">
    <property type="entry name" value="Glyco_transf_52"/>
    <property type="match status" value="1"/>
</dbReference>
<dbReference type="EMBL" id="MG867726">
    <property type="protein sequence ID" value="AWJ68081.1"/>
    <property type="molecule type" value="Genomic_DNA"/>
</dbReference>